<dbReference type="AlphaFoldDB" id="W2SEP4"/>
<dbReference type="STRING" id="1220924.W2SEP4"/>
<comment type="similarity">
    <text evidence="1">Belongs to the oligoribonuclease family.</text>
</comment>
<dbReference type="InParanoid" id="W2SEP4"/>
<dbReference type="GO" id="GO:0005739">
    <property type="term" value="C:mitochondrion"/>
    <property type="evidence" value="ECO:0007669"/>
    <property type="project" value="TreeGrafter"/>
</dbReference>
<dbReference type="GO" id="GO:0000175">
    <property type="term" value="F:3'-5'-RNA exonuclease activity"/>
    <property type="evidence" value="ECO:0007669"/>
    <property type="project" value="InterPro"/>
</dbReference>
<protein>
    <recommendedName>
        <fullName evidence="5">Exonuclease domain-containing protein</fullName>
    </recommendedName>
</protein>
<dbReference type="InterPro" id="IPR022894">
    <property type="entry name" value="Oligoribonuclease"/>
</dbReference>
<dbReference type="SUPFAM" id="SSF53098">
    <property type="entry name" value="Ribonuclease H-like"/>
    <property type="match status" value="1"/>
</dbReference>
<keyword evidence="3" id="KW-0378">Hydrolase</keyword>
<keyword evidence="4" id="KW-0269">Exonuclease</keyword>
<evidence type="ECO:0000256" key="3">
    <source>
        <dbReference type="ARBA" id="ARBA00022801"/>
    </source>
</evidence>
<sequence length="269" mass="29555">MSLTRSEDPLVWIDCEMTGLDPTKDTILSIACFITNASLDPLDEGGFEAVIHPSASVLASMNEWCINTHTASGLVDQCIASTTTAEIAASQLLAYIKGYVPNKGKALLAGNSVHADKMFLMQPPWNQNLDWLHYRILDVSAIKEGVRRWCQNDVLLGAPRKALKHTAREDILESIEEARYYQGLFGQMQEPVSVGILAETATQNDHEVTPPMTDAYGNGAPVNVQRQDSGLKRKVGEAGLDTNGRYLAFGPRAETYERADAEDFRTDVP</sequence>
<dbReference type="Proteomes" id="UP000030752">
    <property type="component" value="Unassembled WGS sequence"/>
</dbReference>
<dbReference type="Pfam" id="PF00929">
    <property type="entry name" value="RNase_T"/>
    <property type="match status" value="1"/>
</dbReference>
<evidence type="ECO:0000259" key="5">
    <source>
        <dbReference type="SMART" id="SM00479"/>
    </source>
</evidence>
<dbReference type="HOGENOM" id="CLU_064761_3_0_1"/>
<dbReference type="OrthoDB" id="270189at2759"/>
<dbReference type="eggNOG" id="KOG3242">
    <property type="taxonomic scope" value="Eukaryota"/>
</dbReference>
<dbReference type="Gene3D" id="3.30.420.10">
    <property type="entry name" value="Ribonuclease H-like superfamily/Ribonuclease H"/>
    <property type="match status" value="1"/>
</dbReference>
<dbReference type="InterPro" id="IPR036397">
    <property type="entry name" value="RNaseH_sf"/>
</dbReference>
<feature type="domain" description="Exonuclease" evidence="5">
    <location>
        <begin position="9"/>
        <end position="187"/>
    </location>
</feature>
<name>W2SEP4_CYPE1</name>
<gene>
    <name evidence="6" type="ORF">HMPREF1541_01358</name>
</gene>
<dbReference type="GeneID" id="19968697"/>
<organism evidence="6 7">
    <name type="scientific">Cyphellophora europaea (strain CBS 101466)</name>
    <name type="common">Phialophora europaea</name>
    <dbReference type="NCBI Taxonomy" id="1220924"/>
    <lineage>
        <taxon>Eukaryota</taxon>
        <taxon>Fungi</taxon>
        <taxon>Dikarya</taxon>
        <taxon>Ascomycota</taxon>
        <taxon>Pezizomycotina</taxon>
        <taxon>Eurotiomycetes</taxon>
        <taxon>Chaetothyriomycetidae</taxon>
        <taxon>Chaetothyriales</taxon>
        <taxon>Cyphellophoraceae</taxon>
        <taxon>Cyphellophora</taxon>
    </lineage>
</organism>
<dbReference type="CDD" id="cd06135">
    <property type="entry name" value="Orn"/>
    <property type="match status" value="1"/>
</dbReference>
<dbReference type="NCBIfam" id="NF003765">
    <property type="entry name" value="PRK05359.1"/>
    <property type="match status" value="1"/>
</dbReference>
<evidence type="ECO:0000256" key="2">
    <source>
        <dbReference type="ARBA" id="ARBA00022722"/>
    </source>
</evidence>
<keyword evidence="2" id="KW-0540">Nuclease</keyword>
<dbReference type="GO" id="GO:0003676">
    <property type="term" value="F:nucleic acid binding"/>
    <property type="evidence" value="ECO:0007669"/>
    <property type="project" value="InterPro"/>
</dbReference>
<evidence type="ECO:0000256" key="1">
    <source>
        <dbReference type="ARBA" id="ARBA00009921"/>
    </source>
</evidence>
<dbReference type="SMART" id="SM00479">
    <property type="entry name" value="EXOIII"/>
    <property type="match status" value="1"/>
</dbReference>
<dbReference type="InterPro" id="IPR012337">
    <property type="entry name" value="RNaseH-like_sf"/>
</dbReference>
<evidence type="ECO:0000313" key="7">
    <source>
        <dbReference type="Proteomes" id="UP000030752"/>
    </source>
</evidence>
<proteinExistence type="inferred from homology"/>
<reference evidence="6 7" key="1">
    <citation type="submission" date="2013-03" db="EMBL/GenBank/DDBJ databases">
        <title>The Genome Sequence of Phialophora europaea CBS 101466.</title>
        <authorList>
            <consortium name="The Broad Institute Genomics Platform"/>
            <person name="Cuomo C."/>
            <person name="de Hoog S."/>
            <person name="Gorbushina A."/>
            <person name="Walker B."/>
            <person name="Young S.K."/>
            <person name="Zeng Q."/>
            <person name="Gargeya S."/>
            <person name="Fitzgerald M."/>
            <person name="Haas B."/>
            <person name="Abouelleil A."/>
            <person name="Allen A.W."/>
            <person name="Alvarado L."/>
            <person name="Arachchi H.M."/>
            <person name="Berlin A.M."/>
            <person name="Chapman S.B."/>
            <person name="Gainer-Dewar J."/>
            <person name="Goldberg J."/>
            <person name="Griggs A."/>
            <person name="Gujja S."/>
            <person name="Hansen M."/>
            <person name="Howarth C."/>
            <person name="Imamovic A."/>
            <person name="Ireland A."/>
            <person name="Larimer J."/>
            <person name="McCowan C."/>
            <person name="Murphy C."/>
            <person name="Pearson M."/>
            <person name="Poon T.W."/>
            <person name="Priest M."/>
            <person name="Roberts A."/>
            <person name="Saif S."/>
            <person name="Shea T."/>
            <person name="Sisk P."/>
            <person name="Sykes S."/>
            <person name="Wortman J."/>
            <person name="Nusbaum C."/>
            <person name="Birren B."/>
        </authorList>
    </citation>
    <scope>NUCLEOTIDE SEQUENCE [LARGE SCALE GENOMIC DNA]</scope>
    <source>
        <strain evidence="6 7">CBS 101466</strain>
    </source>
</reference>
<accession>W2SEP4</accession>
<evidence type="ECO:0000313" key="6">
    <source>
        <dbReference type="EMBL" id="ETN47167.1"/>
    </source>
</evidence>
<dbReference type="PANTHER" id="PTHR11046:SF0">
    <property type="entry name" value="OLIGORIBONUCLEASE, MITOCHONDRIAL"/>
    <property type="match status" value="1"/>
</dbReference>
<evidence type="ECO:0000256" key="4">
    <source>
        <dbReference type="ARBA" id="ARBA00022839"/>
    </source>
</evidence>
<dbReference type="FunCoup" id="W2SEP4">
    <property type="interactions" value="747"/>
</dbReference>
<dbReference type="PANTHER" id="PTHR11046">
    <property type="entry name" value="OLIGORIBONUCLEASE, MITOCHONDRIAL"/>
    <property type="match status" value="1"/>
</dbReference>
<dbReference type="EMBL" id="KB822711">
    <property type="protein sequence ID" value="ETN47167.1"/>
    <property type="molecule type" value="Genomic_DNA"/>
</dbReference>
<dbReference type="InterPro" id="IPR013520">
    <property type="entry name" value="Ribonucl_H"/>
</dbReference>
<dbReference type="RefSeq" id="XP_008711879.1">
    <property type="nucleotide sequence ID" value="XM_008713657.1"/>
</dbReference>
<keyword evidence="7" id="KW-1185">Reference proteome</keyword>
<dbReference type="VEuPathDB" id="FungiDB:HMPREF1541_01358"/>